<keyword evidence="1" id="KW-0805">Transcription regulation</keyword>
<dbReference type="InterPro" id="IPR036388">
    <property type="entry name" value="WH-like_DNA-bd_sf"/>
</dbReference>
<comment type="caution">
    <text evidence="5">The sequence shown here is derived from an EMBL/GenBank/DDBJ whole genome shotgun (WGS) entry which is preliminary data.</text>
</comment>
<dbReference type="AlphaFoldDB" id="A0A7W6CAT5"/>
<protein>
    <submittedName>
        <fullName evidence="5">LuxR family transcriptional regulator</fullName>
    </submittedName>
</protein>
<name>A0A7W6CAT5_9HYPH</name>
<dbReference type="Gene3D" id="1.10.10.10">
    <property type="entry name" value="Winged helix-like DNA-binding domain superfamily/Winged helix DNA-binding domain"/>
    <property type="match status" value="1"/>
</dbReference>
<dbReference type="RefSeq" id="WP_174154292.1">
    <property type="nucleotide sequence ID" value="NZ_JAAMCM010000015.1"/>
</dbReference>
<sequence length="245" mass="27860">MHDVFQFLTVCSEAKSQHRFLSIFHDLIRSLGYEYYRVVRRDSEDLTLTGNVLAEHLPAGWREVYQERKYGSIDPVKRSFGLLNQPFRCRDVVGLLPQATQRKRAAKLFQDAARFGLKEAYAFPVHGRNGLLGGSFILGEGRLFSPSELFIIDTAMRVAFWRLLEFAGQSNDLLSIPDPAVTQFTRRELDVLMLLAQGKTSPEIGKILSISSHTSDWYINGIQRKLEAKNRQHVVALALRHGIIS</sequence>
<accession>A0A7W6CAT5</accession>
<gene>
    <name evidence="5" type="ORF">GGQ73_002350</name>
</gene>
<evidence type="ECO:0000259" key="4">
    <source>
        <dbReference type="PROSITE" id="PS50043"/>
    </source>
</evidence>
<organism evidence="5 6">
    <name type="scientific">Rhizobium skierniewicense</name>
    <dbReference type="NCBI Taxonomy" id="984260"/>
    <lineage>
        <taxon>Bacteria</taxon>
        <taxon>Pseudomonadati</taxon>
        <taxon>Pseudomonadota</taxon>
        <taxon>Alphaproteobacteria</taxon>
        <taxon>Hyphomicrobiales</taxon>
        <taxon>Rhizobiaceae</taxon>
        <taxon>Rhizobium/Agrobacterium group</taxon>
        <taxon>Rhizobium</taxon>
    </lineage>
</organism>
<dbReference type="Pfam" id="PF03472">
    <property type="entry name" value="Autoind_bind"/>
    <property type="match status" value="1"/>
</dbReference>
<keyword evidence="6" id="KW-1185">Reference proteome</keyword>
<dbReference type="Proteomes" id="UP000565286">
    <property type="component" value="Unassembled WGS sequence"/>
</dbReference>
<feature type="domain" description="HTH luxR-type" evidence="4">
    <location>
        <begin position="177"/>
        <end position="242"/>
    </location>
</feature>
<dbReference type="SUPFAM" id="SSF75516">
    <property type="entry name" value="Pheromone-binding domain of LuxR-like quorum-sensing transcription factors"/>
    <property type="match status" value="1"/>
</dbReference>
<evidence type="ECO:0000313" key="5">
    <source>
        <dbReference type="EMBL" id="MBB3946397.1"/>
    </source>
</evidence>
<dbReference type="InterPro" id="IPR000792">
    <property type="entry name" value="Tscrpt_reg_LuxR_C"/>
</dbReference>
<evidence type="ECO:0000256" key="2">
    <source>
        <dbReference type="ARBA" id="ARBA00023125"/>
    </source>
</evidence>
<dbReference type="PRINTS" id="PR00038">
    <property type="entry name" value="HTHLUXR"/>
</dbReference>
<evidence type="ECO:0000313" key="6">
    <source>
        <dbReference type="Proteomes" id="UP000565286"/>
    </source>
</evidence>
<dbReference type="GO" id="GO:0003677">
    <property type="term" value="F:DNA binding"/>
    <property type="evidence" value="ECO:0007669"/>
    <property type="project" value="UniProtKB-KW"/>
</dbReference>
<dbReference type="PROSITE" id="PS50043">
    <property type="entry name" value="HTH_LUXR_2"/>
    <property type="match status" value="1"/>
</dbReference>
<dbReference type="CDD" id="cd06170">
    <property type="entry name" value="LuxR_C_like"/>
    <property type="match status" value="1"/>
</dbReference>
<dbReference type="SUPFAM" id="SSF46894">
    <property type="entry name" value="C-terminal effector domain of the bipartite response regulators"/>
    <property type="match status" value="1"/>
</dbReference>
<dbReference type="InterPro" id="IPR005143">
    <property type="entry name" value="TF_LuxR_autoind-bd_dom"/>
</dbReference>
<dbReference type="PANTHER" id="PTHR44688">
    <property type="entry name" value="DNA-BINDING TRANSCRIPTIONAL ACTIVATOR DEVR_DOSR"/>
    <property type="match status" value="1"/>
</dbReference>
<dbReference type="InterPro" id="IPR036693">
    <property type="entry name" value="TF_LuxR_autoind-bd_dom_sf"/>
</dbReference>
<reference evidence="5 6" key="1">
    <citation type="submission" date="2020-08" db="EMBL/GenBank/DDBJ databases">
        <title>Genomic Encyclopedia of Type Strains, Phase IV (KMG-IV): sequencing the most valuable type-strain genomes for metagenomic binning, comparative biology and taxonomic classification.</title>
        <authorList>
            <person name="Goeker M."/>
        </authorList>
    </citation>
    <scope>NUCLEOTIDE SEQUENCE [LARGE SCALE GENOMIC DNA]</scope>
    <source>
        <strain evidence="5 6">DSM 26438</strain>
    </source>
</reference>
<dbReference type="Pfam" id="PF00196">
    <property type="entry name" value="GerE"/>
    <property type="match status" value="1"/>
</dbReference>
<dbReference type="InterPro" id="IPR016032">
    <property type="entry name" value="Sig_transdc_resp-reg_C-effctor"/>
</dbReference>
<dbReference type="EMBL" id="JACIDV010000006">
    <property type="protein sequence ID" value="MBB3946397.1"/>
    <property type="molecule type" value="Genomic_DNA"/>
</dbReference>
<dbReference type="PANTHER" id="PTHR44688:SF16">
    <property type="entry name" value="DNA-BINDING TRANSCRIPTIONAL ACTIVATOR DEVR_DOSR"/>
    <property type="match status" value="1"/>
</dbReference>
<dbReference type="Gene3D" id="3.30.450.80">
    <property type="entry name" value="Transcription factor LuxR-like, autoinducer-binding domain"/>
    <property type="match status" value="1"/>
</dbReference>
<dbReference type="GO" id="GO:0006355">
    <property type="term" value="P:regulation of DNA-templated transcription"/>
    <property type="evidence" value="ECO:0007669"/>
    <property type="project" value="InterPro"/>
</dbReference>
<evidence type="ECO:0000256" key="1">
    <source>
        <dbReference type="ARBA" id="ARBA00023015"/>
    </source>
</evidence>
<keyword evidence="2" id="KW-0238">DNA-binding</keyword>
<proteinExistence type="predicted"/>
<evidence type="ECO:0000256" key="3">
    <source>
        <dbReference type="ARBA" id="ARBA00023163"/>
    </source>
</evidence>
<keyword evidence="3" id="KW-0804">Transcription</keyword>
<dbReference type="SMART" id="SM00421">
    <property type="entry name" value="HTH_LUXR"/>
    <property type="match status" value="1"/>
</dbReference>